<dbReference type="PANTHER" id="PTHR43289">
    <property type="entry name" value="MITOGEN-ACTIVATED PROTEIN KINASE KINASE KINASE 20-RELATED"/>
    <property type="match status" value="1"/>
</dbReference>
<proteinExistence type="predicted"/>
<organism evidence="10 11">
    <name type="scientific">Crossiella cryophila</name>
    <dbReference type="NCBI Taxonomy" id="43355"/>
    <lineage>
        <taxon>Bacteria</taxon>
        <taxon>Bacillati</taxon>
        <taxon>Actinomycetota</taxon>
        <taxon>Actinomycetes</taxon>
        <taxon>Pseudonocardiales</taxon>
        <taxon>Pseudonocardiaceae</taxon>
        <taxon>Crossiella</taxon>
    </lineage>
</organism>
<reference evidence="10 11" key="1">
    <citation type="submission" date="2020-08" db="EMBL/GenBank/DDBJ databases">
        <title>Sequencing the genomes of 1000 actinobacteria strains.</title>
        <authorList>
            <person name="Klenk H.-P."/>
        </authorList>
    </citation>
    <scope>NUCLEOTIDE SEQUENCE [LARGE SCALE GENOMIC DNA]</scope>
    <source>
        <strain evidence="10 11">DSM 44230</strain>
    </source>
</reference>
<keyword evidence="4 7" id="KW-0547">Nucleotide-binding</keyword>
<evidence type="ECO:0000256" key="4">
    <source>
        <dbReference type="ARBA" id="ARBA00022741"/>
    </source>
</evidence>
<dbReference type="InterPro" id="IPR000719">
    <property type="entry name" value="Prot_kinase_dom"/>
</dbReference>
<protein>
    <recommendedName>
        <fullName evidence="1">non-specific serine/threonine protein kinase</fullName>
        <ecNumber evidence="1">2.7.11.1</ecNumber>
    </recommendedName>
</protein>
<evidence type="ECO:0000256" key="3">
    <source>
        <dbReference type="ARBA" id="ARBA00022679"/>
    </source>
</evidence>
<evidence type="ECO:0000256" key="2">
    <source>
        <dbReference type="ARBA" id="ARBA00022527"/>
    </source>
</evidence>
<feature type="binding site" evidence="7">
    <location>
        <position position="40"/>
    </location>
    <ligand>
        <name>ATP</name>
        <dbReference type="ChEBI" id="CHEBI:30616"/>
    </ligand>
</feature>
<dbReference type="RefSeq" id="WP_185002039.1">
    <property type="nucleotide sequence ID" value="NZ_BAAAUI010000016.1"/>
</dbReference>
<dbReference type="Gene3D" id="3.30.200.20">
    <property type="entry name" value="Phosphorylase Kinase, domain 1"/>
    <property type="match status" value="1"/>
</dbReference>
<gene>
    <name evidence="10" type="ORF">HNR67_002298</name>
</gene>
<dbReference type="AlphaFoldDB" id="A0A7W7C7X3"/>
<evidence type="ECO:0000313" key="11">
    <source>
        <dbReference type="Proteomes" id="UP000533598"/>
    </source>
</evidence>
<keyword evidence="8" id="KW-1133">Transmembrane helix</keyword>
<dbReference type="GO" id="GO:0005524">
    <property type="term" value="F:ATP binding"/>
    <property type="evidence" value="ECO:0007669"/>
    <property type="project" value="UniProtKB-UniRule"/>
</dbReference>
<dbReference type="EMBL" id="JACHMH010000001">
    <property type="protein sequence ID" value="MBB4676180.1"/>
    <property type="molecule type" value="Genomic_DNA"/>
</dbReference>
<dbReference type="InterPro" id="IPR008271">
    <property type="entry name" value="Ser/Thr_kinase_AS"/>
</dbReference>
<dbReference type="SUPFAM" id="SSF56112">
    <property type="entry name" value="Protein kinase-like (PK-like)"/>
    <property type="match status" value="1"/>
</dbReference>
<dbReference type="Proteomes" id="UP000533598">
    <property type="component" value="Unassembled WGS sequence"/>
</dbReference>
<dbReference type="PANTHER" id="PTHR43289:SF6">
    <property type="entry name" value="SERINE_THREONINE-PROTEIN KINASE NEKL-3"/>
    <property type="match status" value="1"/>
</dbReference>
<sequence length="586" mass="63313">MRAGQVIAGRYRLEDQVGAGGNGVVWRATDEHLGRLVALKRALPGAAGQHAEQLQQLRREARLLAQLNHRHIVTLYDVLDDGHECWLVLEYVPAQSLAERGVLPPELVARLGAQIAGALAAVHAKGILHRDIKPANILMISEDEAKLGDFGISRLLAGEETVTGSSLLAGTPGYVAPEVANGGDPIAASDIFSLGSTLYAAVEGASPVGGKTDNPFLRLRRAAEGRLTPSRNSGPLAPVLTEMLRVDPKRRPDAAATRRMLADLAGAGRRSRQAVVRRWLLSVGALVVVLGLAVWLAVVNLPPAVDQTVSLMGDTRTADPCKVFNLLALEKFGDVNLVPDEYRFDRCDVIIKIDDTTGETPITVYFAQTDPAAQPEGQVEQRGRFSVLREPKVPGRCARRLLLPDRFEIQISVRVKTVVDADLCGMAEAVVESASAALAKGQLPRRDPDPDSLANLDACAMRNSAQFPRMAGIDPSGPTPGFGRFSCVWANGDRSELLELDLARSDPFTESRGTSTTIAGLPAYVDQETGEHTNACWIRVATRSYRNAYNSPKHEVVYASVTSNRKTQEERCALARELATAFFPPR</sequence>
<evidence type="ECO:0000313" key="10">
    <source>
        <dbReference type="EMBL" id="MBB4676180.1"/>
    </source>
</evidence>
<dbReference type="GO" id="GO:0004674">
    <property type="term" value="F:protein serine/threonine kinase activity"/>
    <property type="evidence" value="ECO:0007669"/>
    <property type="project" value="UniProtKB-KW"/>
</dbReference>
<dbReference type="InterPro" id="IPR017441">
    <property type="entry name" value="Protein_kinase_ATP_BS"/>
</dbReference>
<dbReference type="CDD" id="cd14014">
    <property type="entry name" value="STKc_PknB_like"/>
    <property type="match status" value="1"/>
</dbReference>
<feature type="transmembrane region" description="Helical" evidence="8">
    <location>
        <begin position="279"/>
        <end position="298"/>
    </location>
</feature>
<evidence type="ECO:0000256" key="5">
    <source>
        <dbReference type="ARBA" id="ARBA00022777"/>
    </source>
</evidence>
<evidence type="ECO:0000259" key="9">
    <source>
        <dbReference type="PROSITE" id="PS50011"/>
    </source>
</evidence>
<accession>A0A7W7C7X3</accession>
<dbReference type="PROSITE" id="PS00108">
    <property type="entry name" value="PROTEIN_KINASE_ST"/>
    <property type="match status" value="1"/>
</dbReference>
<dbReference type="Pfam" id="PF00069">
    <property type="entry name" value="Pkinase"/>
    <property type="match status" value="1"/>
</dbReference>
<dbReference type="EC" id="2.7.11.1" evidence="1"/>
<dbReference type="Gene3D" id="1.10.510.10">
    <property type="entry name" value="Transferase(Phosphotransferase) domain 1"/>
    <property type="match status" value="1"/>
</dbReference>
<evidence type="ECO:0000256" key="1">
    <source>
        <dbReference type="ARBA" id="ARBA00012513"/>
    </source>
</evidence>
<keyword evidence="2" id="KW-0723">Serine/threonine-protein kinase</keyword>
<evidence type="ECO:0000256" key="6">
    <source>
        <dbReference type="ARBA" id="ARBA00022840"/>
    </source>
</evidence>
<dbReference type="PROSITE" id="PS00107">
    <property type="entry name" value="PROTEIN_KINASE_ATP"/>
    <property type="match status" value="1"/>
</dbReference>
<name>A0A7W7C7X3_9PSEU</name>
<feature type="domain" description="Protein kinase" evidence="9">
    <location>
        <begin position="11"/>
        <end position="264"/>
    </location>
</feature>
<comment type="caution">
    <text evidence="10">The sequence shown here is derived from an EMBL/GenBank/DDBJ whole genome shotgun (WGS) entry which is preliminary data.</text>
</comment>
<keyword evidence="8" id="KW-0472">Membrane</keyword>
<keyword evidence="8" id="KW-0812">Transmembrane</keyword>
<keyword evidence="11" id="KW-1185">Reference proteome</keyword>
<keyword evidence="6 7" id="KW-0067">ATP-binding</keyword>
<evidence type="ECO:0000256" key="8">
    <source>
        <dbReference type="SAM" id="Phobius"/>
    </source>
</evidence>
<dbReference type="InterPro" id="IPR011009">
    <property type="entry name" value="Kinase-like_dom_sf"/>
</dbReference>
<evidence type="ECO:0000256" key="7">
    <source>
        <dbReference type="PROSITE-ProRule" id="PRU10141"/>
    </source>
</evidence>
<keyword evidence="3" id="KW-0808">Transferase</keyword>
<keyword evidence="5" id="KW-0418">Kinase</keyword>
<dbReference type="SMART" id="SM00220">
    <property type="entry name" value="S_TKc"/>
    <property type="match status" value="1"/>
</dbReference>
<dbReference type="PROSITE" id="PS50011">
    <property type="entry name" value="PROTEIN_KINASE_DOM"/>
    <property type="match status" value="1"/>
</dbReference>